<evidence type="ECO:0000256" key="1">
    <source>
        <dbReference type="SAM" id="MobiDB-lite"/>
    </source>
</evidence>
<dbReference type="eggNOG" id="ENOG502SF1H">
    <property type="taxonomic scope" value="Eukaryota"/>
</dbReference>
<feature type="compositionally biased region" description="Polar residues" evidence="1">
    <location>
        <begin position="1137"/>
        <end position="1147"/>
    </location>
</feature>
<keyword evidence="4" id="KW-1185">Reference proteome</keyword>
<protein>
    <submittedName>
        <fullName evidence="3">Clumping factor B</fullName>
    </submittedName>
</protein>
<name>C5FTE3_ARTOC</name>
<feature type="compositionally biased region" description="Polar residues" evidence="1">
    <location>
        <begin position="523"/>
        <end position="545"/>
    </location>
</feature>
<feature type="region of interest" description="Disordered" evidence="1">
    <location>
        <begin position="941"/>
        <end position="1271"/>
    </location>
</feature>
<feature type="compositionally biased region" description="Basic and acidic residues" evidence="1">
    <location>
        <begin position="309"/>
        <end position="319"/>
    </location>
</feature>
<evidence type="ECO:0000313" key="4">
    <source>
        <dbReference type="Proteomes" id="UP000002035"/>
    </source>
</evidence>
<dbReference type="HOGENOM" id="CLU_002397_1_1_1"/>
<dbReference type="OrthoDB" id="3365616at2759"/>
<dbReference type="OMA" id="HLIIQRH"/>
<sequence>MRLHLIIHRHELPVTRLLWSTPVTQNSGLPLSRQPSALSSFTSSGPASVRTLSASASFNTAYTSTGAAGGGNDANYIISQLLADVNEVVPLGAAVSTGDAAHDNSEHWFLHDYVVEVMNSECLHFMRVDALLREGDEVVIRPLDPEDIATRIATGRRQIAANGTYLIDGVPFGKSRQDLKRTTVSRPSINIPPRNKRRRLETGDWSHGGGLEATLPLNDTTVVIEDVAARREDVVRSEEPPTTQAQAVTETQEEEATAGDEEKCLSTVAGGVPVEPPVIEMESVIASTPNVKRRKTPHLTPEKVQLPGPEDKSHLEEPSNKCSSEEESSSSDEDDSGNDSSSDSDSDSHSNSDSEPDSNYDSSSDISSSSDSTSSDSDSDSDSSPGSSPKVPSSNNKPSELETNKKNSTEKGQVNPPGHGTVRTKRSNLRAKWRRRLLRLKIAGILDKDANFDDMRAWENGKGGSAAIDSMLEVITSKEKSDFEKKREQLLRDIAEGGVEIPSPSSEKRKHQVVSQAVEVDSIHTSTPAQDKASPLSNSTASTRQSKLDIASTRRLLFGSLGVKPPKTKEEEEQTRNKLAQKYSLTPKVTAKKPRCITSEPSKEVIQPVENWQDRIVLKATECVYDDIELSTPPFPFVQRWDADAHAVIQELRASQAPQSKKRKKNKHKRQSCSNSANEKLYAEGYNQNYDYINEDVTLDYGDEAKAKPHNNGPIPGLKDFKAQDKIEPADDDLPPLPTDISTLPNADKSNLWPGAIFAFKQLDLSKATNWQPQVSPYRTAIVENITSSDIITFRLAKRDRDVLETDEADENNPRSYTKFEMPGFDEVDEEDDGLRDLEIHNLIDAKLVSAAARVSANKPREQLADIEEDPVKLREEEGLEDLADEPTDLGNEVAETQNVRLTEQAPLLTSSPPGDIHVSSPSRREISQLIRDAGFRSSVNSELAAPNNDEVVRDSGPNLEENKQDDTEETIQERSSGGEAAVQENGPLPQENEQHDVGESLREKSPFIASPKFTGFDYIPSPEASAEAPAESEPRKSPSPPLDSTVPETKLSPLSALENWISANTSTHGSDRENAPQPPNNFNEPDLSDDDSDSNTNSLVPNPFYEIDHLSDNDPDPTIEDLLAESTPCPPKTLKPLSNYQPAGSTSPPPKDSPHMKTQHPATKSTSPPSHEDNFPTAEVHDRNEDSQPSASQIPEGSVVVDLTLSSDPAADDEDFEEDSSLFHGPGWVAKRKPKPKLKPKANKRGRGGRHGRSQRRGRRSILEINRSIV</sequence>
<dbReference type="VEuPathDB" id="FungiDB:MCYG_05965"/>
<feature type="region of interest" description="Disordered" evidence="1">
    <location>
        <begin position="653"/>
        <end position="680"/>
    </location>
</feature>
<dbReference type="GeneID" id="9224785"/>
<dbReference type="RefSeq" id="XP_002846096.1">
    <property type="nucleotide sequence ID" value="XM_002846050.1"/>
</dbReference>
<dbReference type="InterPro" id="IPR055781">
    <property type="entry name" value="DUF7357"/>
</dbReference>
<accession>C5FTE3</accession>
<feature type="compositionally biased region" description="Basic and acidic residues" evidence="1">
    <location>
        <begin position="399"/>
        <end position="409"/>
    </location>
</feature>
<evidence type="ECO:0000313" key="3">
    <source>
        <dbReference type="EMBL" id="EEQ33146.1"/>
    </source>
</evidence>
<dbReference type="STRING" id="554155.C5FTE3"/>
<feature type="region of interest" description="Disordered" evidence="1">
    <location>
        <begin position="903"/>
        <end position="925"/>
    </location>
</feature>
<feature type="compositionally biased region" description="Basic residues" evidence="1">
    <location>
        <begin position="1231"/>
        <end position="1261"/>
    </location>
</feature>
<dbReference type="EMBL" id="DS995705">
    <property type="protein sequence ID" value="EEQ33146.1"/>
    <property type="molecule type" value="Genomic_DNA"/>
</dbReference>
<feature type="compositionally biased region" description="Acidic residues" evidence="1">
    <location>
        <begin position="1211"/>
        <end position="1221"/>
    </location>
</feature>
<dbReference type="Proteomes" id="UP000002035">
    <property type="component" value="Unassembled WGS sequence"/>
</dbReference>
<gene>
    <name evidence="3" type="ORF">MCYG_05965</name>
</gene>
<feature type="region of interest" description="Disordered" evidence="1">
    <location>
        <begin position="231"/>
        <end position="263"/>
    </location>
</feature>
<feature type="compositionally biased region" description="Basic residues" evidence="1">
    <location>
        <begin position="660"/>
        <end position="671"/>
    </location>
</feature>
<feature type="region of interest" description="Disordered" evidence="1">
    <location>
        <begin position="286"/>
        <end position="430"/>
    </location>
</feature>
<feature type="region of interest" description="Disordered" evidence="1">
    <location>
        <begin position="186"/>
        <end position="207"/>
    </location>
</feature>
<evidence type="ECO:0000259" key="2">
    <source>
        <dbReference type="Pfam" id="PF24054"/>
    </source>
</evidence>
<feature type="domain" description="DUF7357" evidence="2">
    <location>
        <begin position="1"/>
        <end position="194"/>
    </location>
</feature>
<feature type="compositionally biased region" description="Basic and acidic residues" evidence="1">
    <location>
        <begin position="1171"/>
        <end position="1187"/>
    </location>
</feature>
<dbReference type="Pfam" id="PF24054">
    <property type="entry name" value="DUF7357"/>
    <property type="match status" value="1"/>
</dbReference>
<organism evidence="3 4">
    <name type="scientific">Arthroderma otae (strain ATCC MYA-4605 / CBS 113480)</name>
    <name type="common">Microsporum canis</name>
    <dbReference type="NCBI Taxonomy" id="554155"/>
    <lineage>
        <taxon>Eukaryota</taxon>
        <taxon>Fungi</taxon>
        <taxon>Dikarya</taxon>
        <taxon>Ascomycota</taxon>
        <taxon>Pezizomycotina</taxon>
        <taxon>Eurotiomycetes</taxon>
        <taxon>Eurotiomycetidae</taxon>
        <taxon>Onygenales</taxon>
        <taxon>Arthrodermataceae</taxon>
        <taxon>Microsporum</taxon>
    </lineage>
</organism>
<feature type="compositionally biased region" description="Low complexity" evidence="1">
    <location>
        <begin position="1021"/>
        <end position="1032"/>
    </location>
</feature>
<feature type="compositionally biased region" description="Low complexity" evidence="1">
    <location>
        <begin position="353"/>
        <end position="394"/>
    </location>
</feature>
<feature type="compositionally biased region" description="Acidic residues" evidence="1">
    <location>
        <begin position="1114"/>
        <end position="1124"/>
    </location>
</feature>
<reference evidence="4" key="1">
    <citation type="journal article" date="2012" name="MBio">
        <title>Comparative genome analysis of Trichophyton rubrum and related dermatophytes reveals candidate genes involved in infection.</title>
        <authorList>
            <person name="Martinez D.A."/>
            <person name="Oliver B.G."/>
            <person name="Graeser Y."/>
            <person name="Goldberg J.M."/>
            <person name="Li W."/>
            <person name="Martinez-Rossi N.M."/>
            <person name="Monod M."/>
            <person name="Shelest E."/>
            <person name="Barton R.C."/>
            <person name="Birch E."/>
            <person name="Brakhage A.A."/>
            <person name="Chen Z."/>
            <person name="Gurr S.J."/>
            <person name="Heiman D."/>
            <person name="Heitman J."/>
            <person name="Kosti I."/>
            <person name="Rossi A."/>
            <person name="Saif S."/>
            <person name="Samalova M."/>
            <person name="Saunders C.W."/>
            <person name="Shea T."/>
            <person name="Summerbell R.C."/>
            <person name="Xu J."/>
            <person name="Young S."/>
            <person name="Zeng Q."/>
            <person name="Birren B.W."/>
            <person name="Cuomo C.A."/>
            <person name="White T.C."/>
        </authorList>
    </citation>
    <scope>NUCLEOTIDE SEQUENCE [LARGE SCALE GENOMIC DNA]</scope>
    <source>
        <strain evidence="4">ATCC MYA-4605 / CBS 113480</strain>
    </source>
</reference>
<proteinExistence type="predicted"/>
<feature type="compositionally biased region" description="Acidic residues" evidence="1">
    <location>
        <begin position="325"/>
        <end position="345"/>
    </location>
</feature>
<dbReference type="AlphaFoldDB" id="C5FTE3"/>
<feature type="region of interest" description="Disordered" evidence="1">
    <location>
        <begin position="519"/>
        <end position="547"/>
    </location>
</feature>
<feature type="compositionally biased region" description="Polar residues" evidence="1">
    <location>
        <begin position="1161"/>
        <end position="1170"/>
    </location>
</feature>
<feature type="compositionally biased region" description="Polar residues" evidence="1">
    <location>
        <begin position="903"/>
        <end position="913"/>
    </location>
</feature>
<feature type="compositionally biased region" description="Basic and acidic residues" evidence="1">
    <location>
        <begin position="993"/>
        <end position="1006"/>
    </location>
</feature>